<keyword evidence="1" id="KW-1133">Transmembrane helix</keyword>
<dbReference type="Pfam" id="PF13559">
    <property type="entry name" value="DUF4129"/>
    <property type="match status" value="1"/>
</dbReference>
<gene>
    <name evidence="3" type="ORF">PAB0846</name>
</gene>
<feature type="transmembrane region" description="Helical" evidence="1">
    <location>
        <begin position="86"/>
        <end position="106"/>
    </location>
</feature>
<accession>Q9UZ69</accession>
<dbReference type="PhylomeDB" id="Q9UZ69"/>
<feature type="transmembrane region" description="Helical" evidence="1">
    <location>
        <begin position="43"/>
        <end position="65"/>
    </location>
</feature>
<dbReference type="EMBL" id="AJ248287">
    <property type="protein sequence ID" value="CAB50190.1"/>
    <property type="molecule type" value="Genomic_DNA"/>
</dbReference>
<evidence type="ECO:0000259" key="2">
    <source>
        <dbReference type="Pfam" id="PF13559"/>
    </source>
</evidence>
<feature type="domain" description="Protein-glutamine gamma-glutamyltransferase-like C-terminal" evidence="2">
    <location>
        <begin position="205"/>
        <end position="268"/>
    </location>
</feature>
<evidence type="ECO:0000256" key="1">
    <source>
        <dbReference type="SAM" id="Phobius"/>
    </source>
</evidence>
<dbReference type="Proteomes" id="UP000000810">
    <property type="component" value="Chromosome"/>
</dbReference>
<sequence length="276" mass="31678">MSDRQIEVPRVKKSVLGLFIALMILIGTMQSNAVTSWGGVGRTLGVIVLLMFSIYLVVGIFLLILAFMSGRDIGIRAPKGSAFNPLFLLLSMVLAMFYFMFILKIASMRNVKRIALNTTYSPNASFIIPSPETKVHEVVMSKPVLYLPLLLLIIVIVLFGLYTFRDLSRSIERRKTKRELQNFDRKLDEEGIDLFSDPRKAIIELYKKAVLWLEILGIPYKESWTHWEHAGKVTHKRIAYVELVKLFEKAKYAPEKVTRRDALKAYELYMVIRGED</sequence>
<dbReference type="eggNOG" id="arCOG05832">
    <property type="taxonomic scope" value="Archaea"/>
</dbReference>
<feature type="transmembrane region" description="Helical" evidence="1">
    <location>
        <begin position="144"/>
        <end position="164"/>
    </location>
</feature>
<keyword evidence="1" id="KW-0472">Membrane</keyword>
<dbReference type="STRING" id="272844.PAB0846"/>
<evidence type="ECO:0000313" key="3">
    <source>
        <dbReference type="EMBL" id="CAB50190.1"/>
    </source>
</evidence>
<dbReference type="AlphaFoldDB" id="Q9UZ69"/>
<dbReference type="HOGENOM" id="CLU_084679_0_0_2"/>
<dbReference type="PIR" id="A75037">
    <property type="entry name" value="A75037"/>
</dbReference>
<evidence type="ECO:0000313" key="4">
    <source>
        <dbReference type="Proteomes" id="UP000000810"/>
    </source>
</evidence>
<dbReference type="PATRIC" id="fig|272844.11.peg.1367"/>
<protein>
    <recommendedName>
        <fullName evidence="2">Protein-glutamine gamma-glutamyltransferase-like C-terminal domain-containing protein</fullName>
    </recommendedName>
</protein>
<proteinExistence type="predicted"/>
<dbReference type="InterPro" id="IPR025403">
    <property type="entry name" value="TgpA-like_C"/>
</dbReference>
<keyword evidence="1" id="KW-0812">Transmembrane</keyword>
<keyword evidence="4" id="KW-1185">Reference proteome</keyword>
<organism evidence="3 4">
    <name type="scientific">Pyrococcus abyssi (strain GE5 / Orsay)</name>
    <dbReference type="NCBI Taxonomy" id="272844"/>
    <lineage>
        <taxon>Archaea</taxon>
        <taxon>Methanobacteriati</taxon>
        <taxon>Methanobacteriota</taxon>
        <taxon>Thermococci</taxon>
        <taxon>Thermococcales</taxon>
        <taxon>Thermococcaceae</taxon>
        <taxon>Pyrococcus</taxon>
    </lineage>
</organism>
<name>Q9UZ69_PYRAB</name>
<dbReference type="KEGG" id="pab:PAB0846"/>
<reference evidence="3 4" key="1">
    <citation type="journal article" date="2003" name="Mol. Microbiol.">
        <title>An integrated analysis of the genome of the hyperthermophilic archaeon Pyrococcus abyssi.</title>
        <authorList>
            <person name="Cohen G."/>
            <person name="Barbe V."/>
            <person name="Flament D."/>
            <person name="Galperin M."/>
            <person name="Heilig R."/>
            <person name="Ripp R."/>
            <person name="Lecompte O."/>
            <person name="Prieur D."/>
            <person name="Poch O."/>
            <person name="Quellerou J."/>
            <person name="Thierry J.C."/>
            <person name="Van der Oost J."/>
            <person name="Weissenbach J."/>
            <person name="Zivanovic Y."/>
            <person name="Forterre P."/>
        </authorList>
    </citation>
    <scope>NUCLEOTIDE SEQUENCE [LARGE SCALE GENOMIC DNA]</scope>
    <source>
        <strain evidence="4">GE5 / Orsay</strain>
    </source>
</reference>